<evidence type="ECO:0000313" key="3">
    <source>
        <dbReference type="EMBL" id="KAK9278141.1"/>
    </source>
</evidence>
<accession>A0AAP0WVF0</accession>
<dbReference type="FunFam" id="3.40.50.2000:FF:000064">
    <property type="entry name" value="Glycosyltransferase"/>
    <property type="match status" value="1"/>
</dbReference>
<organism evidence="3 4">
    <name type="scientific">Liquidambar formosana</name>
    <name type="common">Formosan gum</name>
    <dbReference type="NCBI Taxonomy" id="63359"/>
    <lineage>
        <taxon>Eukaryota</taxon>
        <taxon>Viridiplantae</taxon>
        <taxon>Streptophyta</taxon>
        <taxon>Embryophyta</taxon>
        <taxon>Tracheophyta</taxon>
        <taxon>Spermatophyta</taxon>
        <taxon>Magnoliopsida</taxon>
        <taxon>eudicotyledons</taxon>
        <taxon>Gunneridae</taxon>
        <taxon>Pentapetalae</taxon>
        <taxon>Saxifragales</taxon>
        <taxon>Altingiaceae</taxon>
        <taxon>Liquidambar</taxon>
    </lineage>
</organism>
<dbReference type="AlphaFoldDB" id="A0AAP0WVF0"/>
<protein>
    <submittedName>
        <fullName evidence="3">Uncharacterized protein</fullName>
    </submittedName>
</protein>
<dbReference type="CDD" id="cd03784">
    <property type="entry name" value="GT1_Gtf-like"/>
    <property type="match status" value="1"/>
</dbReference>
<comment type="caution">
    <text evidence="3">The sequence shown here is derived from an EMBL/GenBank/DDBJ whole genome shotgun (WGS) entry which is preliminary data.</text>
</comment>
<dbReference type="Proteomes" id="UP001415857">
    <property type="component" value="Unassembled WGS sequence"/>
</dbReference>
<dbReference type="SUPFAM" id="SSF53756">
    <property type="entry name" value="UDP-Glycosyltransferase/glycogen phosphorylase"/>
    <property type="match status" value="1"/>
</dbReference>
<name>A0AAP0WVF0_LIQFO</name>
<reference evidence="3 4" key="1">
    <citation type="journal article" date="2024" name="Plant J.">
        <title>Genome sequences and population genomics reveal climatic adaptation and genomic divergence between two closely related sweetgum species.</title>
        <authorList>
            <person name="Xu W.Q."/>
            <person name="Ren C.Q."/>
            <person name="Zhang X.Y."/>
            <person name="Comes H.P."/>
            <person name="Liu X.H."/>
            <person name="Li Y.G."/>
            <person name="Kettle C.J."/>
            <person name="Jalonen R."/>
            <person name="Gaisberger H."/>
            <person name="Ma Y.Z."/>
            <person name="Qiu Y.X."/>
        </authorList>
    </citation>
    <scope>NUCLEOTIDE SEQUENCE [LARGE SCALE GENOMIC DNA]</scope>
    <source>
        <strain evidence="3">Hangzhou</strain>
    </source>
</reference>
<comment type="similarity">
    <text evidence="1">Belongs to the UDP-glycosyltransferase family.</text>
</comment>
<dbReference type="PANTHER" id="PTHR48047">
    <property type="entry name" value="GLYCOSYLTRANSFERASE"/>
    <property type="match status" value="1"/>
</dbReference>
<gene>
    <name evidence="3" type="ORF">L1049_027700</name>
</gene>
<dbReference type="PANTHER" id="PTHR48047:SF118">
    <property type="entry name" value="HEXOSYLTRANSFERASE-RELATED"/>
    <property type="match status" value="1"/>
</dbReference>
<evidence type="ECO:0000256" key="1">
    <source>
        <dbReference type="ARBA" id="ARBA00009995"/>
    </source>
</evidence>
<proteinExistence type="inferred from homology"/>
<keyword evidence="2" id="KW-0808">Transferase</keyword>
<keyword evidence="4" id="KW-1185">Reference proteome</keyword>
<dbReference type="GO" id="GO:0035251">
    <property type="term" value="F:UDP-glucosyltransferase activity"/>
    <property type="evidence" value="ECO:0007669"/>
    <property type="project" value="TreeGrafter"/>
</dbReference>
<dbReference type="InterPro" id="IPR002213">
    <property type="entry name" value="UDP_glucos_trans"/>
</dbReference>
<dbReference type="Gene3D" id="3.40.50.2000">
    <property type="entry name" value="Glycogen Phosphorylase B"/>
    <property type="match status" value="2"/>
</dbReference>
<dbReference type="Pfam" id="PF00201">
    <property type="entry name" value="UDPGT"/>
    <property type="match status" value="1"/>
</dbReference>
<evidence type="ECO:0000313" key="4">
    <source>
        <dbReference type="Proteomes" id="UP001415857"/>
    </source>
</evidence>
<dbReference type="EMBL" id="JBBPBK010000009">
    <property type="protein sequence ID" value="KAK9278141.1"/>
    <property type="molecule type" value="Genomic_DNA"/>
</dbReference>
<evidence type="ECO:0000256" key="2">
    <source>
        <dbReference type="ARBA" id="ARBA00022679"/>
    </source>
</evidence>
<sequence length="471" mass="51541">MITSSTNGAHILVCPFPGPGHIIPLMDLTHQFLTRGLTVTVLVTPNNLPLLEPLLSTHPYSLHSLVLPFPDSSSPSLNSLIANLSAMRELHAPVIQWFKSHPSPPVAIVFDFFLGWTHQLACELDLPLLMFSPSGAFAVSVLNSMWHEQPKNGDPVDENLMVSFPKVPNSPVYPWWQLSSVYRSFKEGDPDWEFYRNSALGNMKSWGFVFNSFTELERVYLDHFKEEVGHDRVWAVGPLLPTHDDVVGSTQRGGSSSVPSHEVLTWLDGRPDHSVVYVCFGSRVVLTRAQMEVLAAALERSGVTFIWSVKVGKGGHVDNDDGVTPDGFEDRVEGRGFIVKGWAPQVAILRHKSVGAFVTHCGWNSVLEGLSAGVMMLTWPTGADQFTNASLLVDQLGVGVRVGEGTQNVPNCDELTRLLAESVGGTRPERERAMELSGAALSAVKGGSSERDLEELVKRLNELKTGSSATQ</sequence>